<dbReference type="EMBL" id="PEYM01000007">
    <property type="protein sequence ID" value="PIS31606.1"/>
    <property type="molecule type" value="Genomic_DNA"/>
</dbReference>
<sequence length="443" mass="49500">MKIFIRIIAALALLSVLVAVAILGFDFFTTRQKFPPQTFIGSIAVSGLNQNEASDKLKALPLSLVFCPLITLEVEDKTYSFPPEDLGVRLLPKESVKNAFALTHQGNYLDEIKARLAKGEFYLPLILEIDKTRFMSLLDAITPQIQSSAESATFSLNEDTGGYHIEKETLGRELDKEGSYQSFKEQLATGKKSLALKISYTYPKIREKELRASPPVYRLSAYTTYYGSHDSPNRIHNIRLVASWINNTLLLSGESFSVAKILGNVTEEKGFRRAFVIVGGELVPLLGGGSCQIATTLYNAISLADLNVIERRNHSLYFNIYPLGRDAGVYPGQLDFKFVNDSGYPIFIKTVATSKLLSFRIYGTPSGRKVEFSGAKILGRDRSGKYIPMSLRSVIALDVPFKTFITRTVYDKAGQEIKKETIYSYYKLYGDRSNVPIRSPEPR</sequence>
<dbReference type="InterPro" id="IPR052913">
    <property type="entry name" value="Glycopeptide_resist_protein"/>
</dbReference>
<dbReference type="AlphaFoldDB" id="A0A2H0Y1P1"/>
<feature type="domain" description="YoaR-like putative peptidoglycan binding" evidence="1">
    <location>
        <begin position="79"/>
        <end position="192"/>
    </location>
</feature>
<dbReference type="Pfam" id="PF12229">
    <property type="entry name" value="PG_binding_4"/>
    <property type="match status" value="1"/>
</dbReference>
<proteinExistence type="predicted"/>
<dbReference type="PANTHER" id="PTHR35788">
    <property type="entry name" value="EXPORTED PROTEIN-RELATED"/>
    <property type="match status" value="1"/>
</dbReference>
<comment type="caution">
    <text evidence="2">The sequence shown here is derived from an EMBL/GenBank/DDBJ whole genome shotgun (WGS) entry which is preliminary data.</text>
</comment>
<evidence type="ECO:0000313" key="3">
    <source>
        <dbReference type="Proteomes" id="UP000231343"/>
    </source>
</evidence>
<dbReference type="Proteomes" id="UP000231343">
    <property type="component" value="Unassembled WGS sequence"/>
</dbReference>
<dbReference type="InterPro" id="IPR022029">
    <property type="entry name" value="YoaR-like_PG-bd"/>
</dbReference>
<name>A0A2H0Y1P1_UNCSA</name>
<dbReference type="Pfam" id="PF04294">
    <property type="entry name" value="VanW"/>
    <property type="match status" value="1"/>
</dbReference>
<dbReference type="InterPro" id="IPR007391">
    <property type="entry name" value="Vancomycin_resist_VanW"/>
</dbReference>
<evidence type="ECO:0000313" key="2">
    <source>
        <dbReference type="EMBL" id="PIS31606.1"/>
    </source>
</evidence>
<dbReference type="PANTHER" id="PTHR35788:SF1">
    <property type="entry name" value="EXPORTED PROTEIN"/>
    <property type="match status" value="1"/>
</dbReference>
<protein>
    <recommendedName>
        <fullName evidence="1">YoaR-like putative peptidoglycan binding domain-containing protein</fullName>
    </recommendedName>
</protein>
<accession>A0A2H0Y1P1</accession>
<organism evidence="2 3">
    <name type="scientific">Candidatus Saganbacteria bacterium CG08_land_8_20_14_0_20_45_16</name>
    <dbReference type="NCBI Taxonomy" id="2014293"/>
    <lineage>
        <taxon>Bacteria</taxon>
        <taxon>Bacillati</taxon>
        <taxon>Saganbacteria</taxon>
    </lineage>
</organism>
<gene>
    <name evidence="2" type="ORF">COT42_00630</name>
</gene>
<evidence type="ECO:0000259" key="1">
    <source>
        <dbReference type="Pfam" id="PF12229"/>
    </source>
</evidence>
<reference evidence="2 3" key="1">
    <citation type="submission" date="2017-09" db="EMBL/GenBank/DDBJ databases">
        <title>Depth-based differentiation of microbial function through sediment-hosted aquifers and enrichment of novel symbionts in the deep terrestrial subsurface.</title>
        <authorList>
            <person name="Probst A.J."/>
            <person name="Ladd B."/>
            <person name="Jarett J.K."/>
            <person name="Geller-Mcgrath D.E."/>
            <person name="Sieber C.M."/>
            <person name="Emerson J.B."/>
            <person name="Anantharaman K."/>
            <person name="Thomas B.C."/>
            <person name="Malmstrom R."/>
            <person name="Stieglmeier M."/>
            <person name="Klingl A."/>
            <person name="Woyke T."/>
            <person name="Ryan C.M."/>
            <person name="Banfield J.F."/>
        </authorList>
    </citation>
    <scope>NUCLEOTIDE SEQUENCE [LARGE SCALE GENOMIC DNA]</scope>
    <source>
        <strain evidence="2">CG08_land_8_20_14_0_20_45_16</strain>
    </source>
</reference>